<gene>
    <name evidence="1" type="ORF">CHARACLAT_018455</name>
</gene>
<sequence length="90" mass="9790">MKTRSSDRISLALAIKTIAREIQESMLGPSIWSQLNRRRSSDVTGSINRLRCRVPGPFPPVAGQGIGGAFLERQEPAGELLLHKAIPGRA</sequence>
<proteinExistence type="predicted"/>
<name>A0ABU7F797_9TELE</name>
<keyword evidence="2" id="KW-1185">Reference proteome</keyword>
<comment type="caution">
    <text evidence="1">The sequence shown here is derived from an EMBL/GenBank/DDBJ whole genome shotgun (WGS) entry which is preliminary data.</text>
</comment>
<organism evidence="1 2">
    <name type="scientific">Characodon lateralis</name>
    <dbReference type="NCBI Taxonomy" id="208331"/>
    <lineage>
        <taxon>Eukaryota</taxon>
        <taxon>Metazoa</taxon>
        <taxon>Chordata</taxon>
        <taxon>Craniata</taxon>
        <taxon>Vertebrata</taxon>
        <taxon>Euteleostomi</taxon>
        <taxon>Actinopterygii</taxon>
        <taxon>Neopterygii</taxon>
        <taxon>Teleostei</taxon>
        <taxon>Neoteleostei</taxon>
        <taxon>Acanthomorphata</taxon>
        <taxon>Ovalentaria</taxon>
        <taxon>Atherinomorphae</taxon>
        <taxon>Cyprinodontiformes</taxon>
        <taxon>Goodeidae</taxon>
        <taxon>Characodon</taxon>
    </lineage>
</organism>
<accession>A0ABU7F797</accession>
<reference evidence="1 2" key="1">
    <citation type="submission" date="2021-06" db="EMBL/GenBank/DDBJ databases">
        <authorList>
            <person name="Palmer J.M."/>
        </authorList>
    </citation>
    <scope>NUCLEOTIDE SEQUENCE [LARGE SCALE GENOMIC DNA]</scope>
    <source>
        <strain evidence="1 2">CL_MEX2019</strain>
        <tissue evidence="1">Muscle</tissue>
    </source>
</reference>
<evidence type="ECO:0000313" key="2">
    <source>
        <dbReference type="Proteomes" id="UP001352852"/>
    </source>
</evidence>
<dbReference type="EMBL" id="JAHUTJ010075386">
    <property type="protein sequence ID" value="MED6294180.1"/>
    <property type="molecule type" value="Genomic_DNA"/>
</dbReference>
<evidence type="ECO:0000313" key="1">
    <source>
        <dbReference type="EMBL" id="MED6294180.1"/>
    </source>
</evidence>
<dbReference type="Proteomes" id="UP001352852">
    <property type="component" value="Unassembled WGS sequence"/>
</dbReference>
<protein>
    <submittedName>
        <fullName evidence="1">Uncharacterized protein</fullName>
    </submittedName>
</protein>